<dbReference type="InterPro" id="IPR000182">
    <property type="entry name" value="GNAT_dom"/>
</dbReference>
<evidence type="ECO:0000259" key="1">
    <source>
        <dbReference type="PROSITE" id="PS51186"/>
    </source>
</evidence>
<dbReference type="OrthoDB" id="6293260at2"/>
<dbReference type="GO" id="GO:0016747">
    <property type="term" value="F:acyltransferase activity, transferring groups other than amino-acyl groups"/>
    <property type="evidence" value="ECO:0007669"/>
    <property type="project" value="InterPro"/>
</dbReference>
<protein>
    <submittedName>
        <fullName evidence="2">Ribosomal-protein-alanine N-acetyltransferase</fullName>
    </submittedName>
</protein>
<dbReference type="Pfam" id="PF13302">
    <property type="entry name" value="Acetyltransf_3"/>
    <property type="match status" value="1"/>
</dbReference>
<feature type="domain" description="N-acetyltransferase" evidence="1">
    <location>
        <begin position="10"/>
        <end position="166"/>
    </location>
</feature>
<dbReference type="PANTHER" id="PTHR43792:SF1">
    <property type="entry name" value="N-ACETYLTRANSFERASE DOMAIN-CONTAINING PROTEIN"/>
    <property type="match status" value="1"/>
</dbReference>
<dbReference type="RefSeq" id="WP_108388360.1">
    <property type="nucleotide sequence ID" value="NZ_QBUD01000016.1"/>
</dbReference>
<evidence type="ECO:0000313" key="2">
    <source>
        <dbReference type="EMBL" id="PUB10881.1"/>
    </source>
</evidence>
<gene>
    <name evidence="2" type="ORF">C8N45_11654</name>
</gene>
<dbReference type="PANTHER" id="PTHR43792">
    <property type="entry name" value="GNAT FAMILY, PUTATIVE (AFU_ORTHOLOGUE AFUA_3G00765)-RELATED-RELATED"/>
    <property type="match status" value="1"/>
</dbReference>
<dbReference type="SUPFAM" id="SSF55729">
    <property type="entry name" value="Acyl-CoA N-acyltransferases (Nat)"/>
    <property type="match status" value="1"/>
</dbReference>
<organism evidence="2 3">
    <name type="scientific">Yoonia sediminilitoris</name>
    <dbReference type="NCBI Taxonomy" id="1286148"/>
    <lineage>
        <taxon>Bacteria</taxon>
        <taxon>Pseudomonadati</taxon>
        <taxon>Pseudomonadota</taxon>
        <taxon>Alphaproteobacteria</taxon>
        <taxon>Rhodobacterales</taxon>
        <taxon>Paracoccaceae</taxon>
        <taxon>Yoonia</taxon>
    </lineage>
</organism>
<keyword evidence="2" id="KW-0808">Transferase</keyword>
<dbReference type="EMBL" id="QBUD01000016">
    <property type="protein sequence ID" value="PUB10881.1"/>
    <property type="molecule type" value="Genomic_DNA"/>
</dbReference>
<dbReference type="PROSITE" id="PS51186">
    <property type="entry name" value="GNAT"/>
    <property type="match status" value="1"/>
</dbReference>
<dbReference type="AlphaFoldDB" id="A0A2T6K830"/>
<dbReference type="Gene3D" id="3.40.630.30">
    <property type="match status" value="1"/>
</dbReference>
<evidence type="ECO:0000313" key="3">
    <source>
        <dbReference type="Proteomes" id="UP000244523"/>
    </source>
</evidence>
<dbReference type="InterPro" id="IPR016181">
    <property type="entry name" value="Acyl_CoA_acyltransferase"/>
</dbReference>
<dbReference type="InterPro" id="IPR051531">
    <property type="entry name" value="N-acetyltransferase"/>
</dbReference>
<dbReference type="Proteomes" id="UP000244523">
    <property type="component" value="Unassembled WGS sequence"/>
</dbReference>
<name>A0A2T6K830_9RHOB</name>
<sequence length="170" mass="18606">MIPVLHTERLTLRPPEWADFDAYAAFRASPRLKIVGGPFNRREAFHQLCAIIGHWGLRGFGRWLVADKGTDAPLGVVGLYLPEGWPAPELAWSVFDAAEGKGIAAEAARAARAYAYDTLGWPSLMSAVHPSNARAVALAKRLGCTPDGTFEHPDYGHLQIWNHPAPQDLT</sequence>
<keyword evidence="3" id="KW-1185">Reference proteome</keyword>
<reference evidence="2 3" key="1">
    <citation type="submission" date="2018-04" db="EMBL/GenBank/DDBJ databases">
        <title>Genomic Encyclopedia of Archaeal and Bacterial Type Strains, Phase II (KMG-II): from individual species to whole genera.</title>
        <authorList>
            <person name="Goeker M."/>
        </authorList>
    </citation>
    <scope>NUCLEOTIDE SEQUENCE [LARGE SCALE GENOMIC DNA]</scope>
    <source>
        <strain evidence="2 3">DSM 29955</strain>
    </source>
</reference>
<accession>A0A2T6K830</accession>
<comment type="caution">
    <text evidence="2">The sequence shown here is derived from an EMBL/GenBank/DDBJ whole genome shotgun (WGS) entry which is preliminary data.</text>
</comment>
<proteinExistence type="predicted"/>